<evidence type="ECO:0000313" key="1">
    <source>
        <dbReference type="EMBL" id="KAL3778254.1"/>
    </source>
</evidence>
<evidence type="ECO:0008006" key="3">
    <source>
        <dbReference type="Google" id="ProtNLM"/>
    </source>
</evidence>
<dbReference type="EMBL" id="JALLPJ020000995">
    <property type="protein sequence ID" value="KAL3778254.1"/>
    <property type="molecule type" value="Genomic_DNA"/>
</dbReference>
<comment type="caution">
    <text evidence="1">The sequence shown here is derived from an EMBL/GenBank/DDBJ whole genome shotgun (WGS) entry which is preliminary data.</text>
</comment>
<proteinExistence type="predicted"/>
<dbReference type="Proteomes" id="UP001530400">
    <property type="component" value="Unassembled WGS sequence"/>
</dbReference>
<dbReference type="SUPFAM" id="SSF56300">
    <property type="entry name" value="Metallo-dependent phosphatases"/>
    <property type="match status" value="1"/>
</dbReference>
<keyword evidence="2" id="KW-1185">Reference proteome</keyword>
<organism evidence="1 2">
    <name type="scientific">Cyclotella atomus</name>
    <dbReference type="NCBI Taxonomy" id="382360"/>
    <lineage>
        <taxon>Eukaryota</taxon>
        <taxon>Sar</taxon>
        <taxon>Stramenopiles</taxon>
        <taxon>Ochrophyta</taxon>
        <taxon>Bacillariophyta</taxon>
        <taxon>Coscinodiscophyceae</taxon>
        <taxon>Thalassiosirophycidae</taxon>
        <taxon>Stephanodiscales</taxon>
        <taxon>Stephanodiscaceae</taxon>
        <taxon>Cyclotella</taxon>
    </lineage>
</organism>
<name>A0ABD3NQJ6_9STRA</name>
<dbReference type="InterPro" id="IPR029052">
    <property type="entry name" value="Metallo-depent_PP-like"/>
</dbReference>
<evidence type="ECO:0000313" key="2">
    <source>
        <dbReference type="Proteomes" id="UP001530400"/>
    </source>
</evidence>
<gene>
    <name evidence="1" type="ORF">ACHAWO_011131</name>
</gene>
<dbReference type="AlphaFoldDB" id="A0ABD3NQJ6"/>
<protein>
    <recommendedName>
        <fullName evidence="3">Protein-serine/threonine phosphatase</fullName>
    </recommendedName>
</protein>
<accession>A0ABD3NQJ6</accession>
<sequence>MCRSYPQFQLGAGYFKSKASKVGPDCFFTAEVRVIYNDTAMGNPGCPHGVLMVNGDDTPLMMRVEAIEHFENFLTIFVLDCIYREGPCATFTNEDDDQEQIAGCKDAPYYSTRVDHVPENFDIWLADDFEPATYLNQAAPVILIRGNHESCARAGTGYFRHLHRGNDTEFLDPYAKSPHGAAAQPWVVEFEDFQVGVADTSTPPSENGDEQAFADQLDLLLGHYFERKNKPAVFGSRECLTSSVEIVFCVHVYVNVTASSHLLLHWYLPDYPYYGWGTKDDDLLETVGQNQYAKAW</sequence>
<reference evidence="1 2" key="1">
    <citation type="submission" date="2024-10" db="EMBL/GenBank/DDBJ databases">
        <title>Updated reference genomes for cyclostephanoid diatoms.</title>
        <authorList>
            <person name="Roberts W.R."/>
            <person name="Alverson A.J."/>
        </authorList>
    </citation>
    <scope>NUCLEOTIDE SEQUENCE [LARGE SCALE GENOMIC DNA]</scope>
    <source>
        <strain evidence="1 2">AJA010-31</strain>
    </source>
</reference>